<dbReference type="PANTHER" id="PTHR44145:SF3">
    <property type="entry name" value="DNAJ HOMOLOG SUBFAMILY A MEMBER 3, MITOCHONDRIAL"/>
    <property type="match status" value="1"/>
</dbReference>
<dbReference type="SMART" id="SM00271">
    <property type="entry name" value="DnaJ"/>
    <property type="match status" value="1"/>
</dbReference>
<evidence type="ECO:0000259" key="4">
    <source>
        <dbReference type="PROSITE" id="PS50076"/>
    </source>
</evidence>
<evidence type="ECO:0000256" key="2">
    <source>
        <dbReference type="SAM" id="MobiDB-lite"/>
    </source>
</evidence>
<dbReference type="InterPro" id="IPR001623">
    <property type="entry name" value="DnaJ_domain"/>
</dbReference>
<proteinExistence type="predicted"/>
<sequence>MKIDVDHYLVLGVPRTADAAMIRAAYVDLAKKYHPDVASGNPELAAYNFRQITAAYQVLSNPEDRAGYDARVRSVLDAERARRAQAARAAATARAAKAAGKARSRQRIAAILFGKVRSAVRAAASHPAPGLRQSLPGLFPPPRLMAPVGPLLHADATARRRAAVMLAAVLLVFVGVIGYLAQRYVRGPGFEVMAASEAMRPGAEPPADKPRPAPVPQMQQPSQYGASPDRPPSAPMPGVVAGRAAVPKPAPAEITDGQSVCIADDGAKFAIINRGGEPTVIYNGAVPVRASVLFADRHLVVLTGIVPTDRIMIGIQRGQENGTHVYYADHRGAIVQTVAARCEGRAY</sequence>
<keyword evidence="3" id="KW-1133">Transmembrane helix</keyword>
<evidence type="ECO:0000313" key="5">
    <source>
        <dbReference type="EMBL" id="MBU8874777.1"/>
    </source>
</evidence>
<keyword evidence="6" id="KW-1185">Reference proteome</keyword>
<dbReference type="EMBL" id="JAHOPB010000001">
    <property type="protein sequence ID" value="MBU8874777.1"/>
    <property type="molecule type" value="Genomic_DNA"/>
</dbReference>
<dbReference type="InterPro" id="IPR051938">
    <property type="entry name" value="Apopto_cytoskel_mod"/>
</dbReference>
<name>A0ABS6IJJ6_9HYPH</name>
<reference evidence="5 6" key="1">
    <citation type="submission" date="2021-06" db="EMBL/GenBank/DDBJ databases">
        <authorList>
            <person name="Lee D.H."/>
        </authorList>
    </citation>
    <scope>NUCLEOTIDE SEQUENCE [LARGE SCALE GENOMIC DNA]</scope>
    <source>
        <strain evidence="5 6">MMS21-HV4-11</strain>
    </source>
</reference>
<dbReference type="RefSeq" id="WP_216960885.1">
    <property type="nucleotide sequence ID" value="NZ_JAHOPB010000001.1"/>
</dbReference>
<dbReference type="PROSITE" id="PS00636">
    <property type="entry name" value="DNAJ_1"/>
    <property type="match status" value="1"/>
</dbReference>
<keyword evidence="3" id="KW-0472">Membrane</keyword>
<keyword evidence="3" id="KW-0812">Transmembrane</keyword>
<dbReference type="Pfam" id="PF00226">
    <property type="entry name" value="DnaJ"/>
    <property type="match status" value="1"/>
</dbReference>
<dbReference type="InterPro" id="IPR018253">
    <property type="entry name" value="DnaJ_domain_CS"/>
</dbReference>
<organism evidence="5 6">
    <name type="scientific">Reyranella humidisoli</name>
    <dbReference type="NCBI Taxonomy" id="2849149"/>
    <lineage>
        <taxon>Bacteria</taxon>
        <taxon>Pseudomonadati</taxon>
        <taxon>Pseudomonadota</taxon>
        <taxon>Alphaproteobacteria</taxon>
        <taxon>Hyphomicrobiales</taxon>
        <taxon>Reyranellaceae</taxon>
        <taxon>Reyranella</taxon>
    </lineage>
</organism>
<protein>
    <submittedName>
        <fullName evidence="5">DnaJ domain-containing protein</fullName>
    </submittedName>
</protein>
<dbReference type="CDD" id="cd06257">
    <property type="entry name" value="DnaJ"/>
    <property type="match status" value="1"/>
</dbReference>
<evidence type="ECO:0000256" key="1">
    <source>
        <dbReference type="ARBA" id="ARBA00023186"/>
    </source>
</evidence>
<evidence type="ECO:0000256" key="3">
    <source>
        <dbReference type="SAM" id="Phobius"/>
    </source>
</evidence>
<keyword evidence="1" id="KW-0143">Chaperone</keyword>
<comment type="caution">
    <text evidence="5">The sequence shown here is derived from an EMBL/GenBank/DDBJ whole genome shotgun (WGS) entry which is preliminary data.</text>
</comment>
<evidence type="ECO:0000313" key="6">
    <source>
        <dbReference type="Proteomes" id="UP000727907"/>
    </source>
</evidence>
<accession>A0ABS6IJJ6</accession>
<gene>
    <name evidence="5" type="ORF">KQ910_13460</name>
</gene>
<feature type="domain" description="J" evidence="4">
    <location>
        <begin position="6"/>
        <end position="72"/>
    </location>
</feature>
<feature type="region of interest" description="Disordered" evidence="2">
    <location>
        <begin position="200"/>
        <end position="242"/>
    </location>
</feature>
<dbReference type="PROSITE" id="PS50076">
    <property type="entry name" value="DNAJ_2"/>
    <property type="match status" value="1"/>
</dbReference>
<dbReference type="PANTHER" id="PTHR44145">
    <property type="entry name" value="DNAJ HOMOLOG SUBFAMILY A MEMBER 3, MITOCHONDRIAL"/>
    <property type="match status" value="1"/>
</dbReference>
<feature type="transmembrane region" description="Helical" evidence="3">
    <location>
        <begin position="162"/>
        <end position="181"/>
    </location>
</feature>
<dbReference type="Proteomes" id="UP000727907">
    <property type="component" value="Unassembled WGS sequence"/>
</dbReference>